<dbReference type="Gene3D" id="1.25.40.20">
    <property type="entry name" value="Ankyrin repeat-containing domain"/>
    <property type="match status" value="1"/>
</dbReference>
<name>A0A1Y2H4X9_9FUNG</name>
<reference evidence="1 2" key="1">
    <citation type="submission" date="2016-07" db="EMBL/GenBank/DDBJ databases">
        <title>Pervasive Adenine N6-methylation of Active Genes in Fungi.</title>
        <authorList>
            <consortium name="DOE Joint Genome Institute"/>
            <person name="Mondo S.J."/>
            <person name="Dannebaum R.O."/>
            <person name="Kuo R.C."/>
            <person name="Labutti K."/>
            <person name="Haridas S."/>
            <person name="Kuo A."/>
            <person name="Salamov A."/>
            <person name="Ahrendt S.R."/>
            <person name="Lipzen A."/>
            <person name="Sullivan W."/>
            <person name="Andreopoulos W.B."/>
            <person name="Clum A."/>
            <person name="Lindquist E."/>
            <person name="Daum C."/>
            <person name="Ramamoorthy G.K."/>
            <person name="Gryganskyi A."/>
            <person name="Culley D."/>
            <person name="Magnuson J.K."/>
            <person name="James T.Y."/>
            <person name="O'Malley M.A."/>
            <person name="Stajich J.E."/>
            <person name="Spatafora J.W."/>
            <person name="Visel A."/>
            <person name="Grigoriev I.V."/>
        </authorList>
    </citation>
    <scope>NUCLEOTIDE SEQUENCE [LARGE SCALE GENOMIC DNA]</scope>
    <source>
        <strain evidence="1 2">PL171</strain>
    </source>
</reference>
<protein>
    <recommendedName>
        <fullName evidence="3">Ankyrin repeat-containing domain protein</fullName>
    </recommendedName>
</protein>
<dbReference type="PANTHER" id="PTHR46586">
    <property type="entry name" value="ANKYRIN REPEAT-CONTAINING PROTEIN"/>
    <property type="match status" value="1"/>
</dbReference>
<dbReference type="PANTHER" id="PTHR46586:SF3">
    <property type="entry name" value="ANKYRIN REPEAT-CONTAINING PROTEIN"/>
    <property type="match status" value="1"/>
</dbReference>
<dbReference type="AlphaFoldDB" id="A0A1Y2H4X9"/>
<dbReference type="InterPro" id="IPR052050">
    <property type="entry name" value="SecEffector_AnkRepeat"/>
</dbReference>
<organism evidence="1 2">
    <name type="scientific">Catenaria anguillulae PL171</name>
    <dbReference type="NCBI Taxonomy" id="765915"/>
    <lineage>
        <taxon>Eukaryota</taxon>
        <taxon>Fungi</taxon>
        <taxon>Fungi incertae sedis</taxon>
        <taxon>Blastocladiomycota</taxon>
        <taxon>Blastocladiomycetes</taxon>
        <taxon>Blastocladiales</taxon>
        <taxon>Catenariaceae</taxon>
        <taxon>Catenaria</taxon>
    </lineage>
</organism>
<proteinExistence type="predicted"/>
<dbReference type="EMBL" id="MCFL01000154">
    <property type="protein sequence ID" value="ORZ29609.1"/>
    <property type="molecule type" value="Genomic_DNA"/>
</dbReference>
<keyword evidence="2" id="KW-1185">Reference proteome</keyword>
<dbReference type="SUPFAM" id="SSF48403">
    <property type="entry name" value="Ankyrin repeat"/>
    <property type="match status" value="1"/>
</dbReference>
<accession>A0A1Y2H4X9</accession>
<evidence type="ECO:0000313" key="1">
    <source>
        <dbReference type="EMBL" id="ORZ29609.1"/>
    </source>
</evidence>
<dbReference type="InterPro" id="IPR036770">
    <property type="entry name" value="Ankyrin_rpt-contain_sf"/>
</dbReference>
<comment type="caution">
    <text evidence="1">The sequence shown here is derived from an EMBL/GenBank/DDBJ whole genome shotgun (WGS) entry which is preliminary data.</text>
</comment>
<gene>
    <name evidence="1" type="ORF">BCR44DRAFT_56851</name>
</gene>
<evidence type="ECO:0000313" key="2">
    <source>
        <dbReference type="Proteomes" id="UP000193411"/>
    </source>
</evidence>
<sequence length="720" mass="80642">MAESSSTLSWNLAELVLVTAIRSTPTIPNPATYDARPIHALLTVLPVDKSVSATNVTRAALTQLWWINLDYASKHGNLDLLAILLHIRHKRPLTYTRQGLLSAVAGCHVDVLEWWYAKREQGHLWFSDVELKDGFEEAMDSANLRVPQLFEWICEKQSVLAQLPASPAIKGNSDQDVVEENGMLTPDEDYMPMSLSLVLAGIMAAGKHGHRKIVDYLLAHGVVLYGVKFHVSQLVRKMIWHVAAADAGTSTTTTKNDPTLIDAVLKLLPPNVLDKDPAALSLFTRAIFASGSIELVKWWQSKRSGQAIDLYDAAYGASVGGHVHLLEWAFNGQGLVQLDPKSGKVPTEQRFQIDLNQVLMPFDWSRRYGDESESFLAHDPTAILEWWHGNGERLGIQVTIDYLCIPTLPLKHGHVTFARWWLSHINTGTTDTADDTQACARWDNWSATIGDASNGNTQILELFYSRSNLHHLFHEDAMLHAAGRGFVNVLEWWRSKPALMPMLFGTGSLEAIHPAALSGHPDVLSWFQTLLQSYGMPFPASADDASQEDDSDTITYLHWASMCGQVSVLDWALKNDPQAVRNQKKLPNSPTPSRIVHWWIHYGSGISKDDVDWIASASQNGDLQLLDDLRRHKYGPSNRQTWVRTATLHAISQDHVHVLEWLSHSPLGSLFHLDSSHTTVVWTNPCDQVKRWWQERHDAGDKRFADYNALCDARPILDSV</sequence>
<dbReference type="OrthoDB" id="58323at2759"/>
<dbReference type="Proteomes" id="UP000193411">
    <property type="component" value="Unassembled WGS sequence"/>
</dbReference>
<evidence type="ECO:0008006" key="3">
    <source>
        <dbReference type="Google" id="ProtNLM"/>
    </source>
</evidence>